<protein>
    <recommendedName>
        <fullName evidence="6">WRKY domain-containing protein</fullName>
    </recommendedName>
</protein>
<evidence type="ECO:0000256" key="3">
    <source>
        <dbReference type="ARBA" id="ARBA00023125"/>
    </source>
</evidence>
<dbReference type="SUPFAM" id="SSF118290">
    <property type="entry name" value="WRKY DNA-binding domain"/>
    <property type="match status" value="1"/>
</dbReference>
<comment type="caution">
    <text evidence="7">The sequence shown here is derived from an EMBL/GenBank/DDBJ whole genome shotgun (WGS) entry which is preliminary data.</text>
</comment>
<gene>
    <name evidence="7" type="ORF">SAY87_031660</name>
</gene>
<dbReference type="PANTHER" id="PTHR31221:SF334">
    <property type="entry name" value="WRKY TRANSCRIPTION FACTOR 57-RELATED"/>
    <property type="match status" value="1"/>
</dbReference>
<keyword evidence="4" id="KW-0804">Transcription</keyword>
<dbReference type="Pfam" id="PF03106">
    <property type="entry name" value="WRKY"/>
    <property type="match status" value="1"/>
</dbReference>
<dbReference type="SMART" id="SM00774">
    <property type="entry name" value="WRKY"/>
    <property type="match status" value="1"/>
</dbReference>
<name>A0AAN7KVF5_9MYRT</name>
<evidence type="ECO:0000313" key="7">
    <source>
        <dbReference type="EMBL" id="KAK4771128.1"/>
    </source>
</evidence>
<proteinExistence type="predicted"/>
<dbReference type="AlphaFoldDB" id="A0AAN7KVF5"/>
<evidence type="ECO:0000313" key="8">
    <source>
        <dbReference type="Proteomes" id="UP001345219"/>
    </source>
</evidence>
<dbReference type="InterPro" id="IPR036576">
    <property type="entry name" value="WRKY_dom_sf"/>
</dbReference>
<keyword evidence="3" id="KW-0238">DNA-binding</keyword>
<evidence type="ECO:0000259" key="6">
    <source>
        <dbReference type="PROSITE" id="PS50811"/>
    </source>
</evidence>
<keyword evidence="5" id="KW-0539">Nucleus</keyword>
<keyword evidence="2" id="KW-0805">Transcription regulation</keyword>
<dbReference type="InterPro" id="IPR003657">
    <property type="entry name" value="WRKY_dom"/>
</dbReference>
<reference evidence="7 8" key="1">
    <citation type="journal article" date="2023" name="Hortic Res">
        <title>Pangenome of water caltrop reveals structural variations and asymmetric subgenome divergence after allopolyploidization.</title>
        <authorList>
            <person name="Zhang X."/>
            <person name="Chen Y."/>
            <person name="Wang L."/>
            <person name="Yuan Y."/>
            <person name="Fang M."/>
            <person name="Shi L."/>
            <person name="Lu R."/>
            <person name="Comes H.P."/>
            <person name="Ma Y."/>
            <person name="Chen Y."/>
            <person name="Huang G."/>
            <person name="Zhou Y."/>
            <person name="Zheng Z."/>
            <person name="Qiu Y."/>
        </authorList>
    </citation>
    <scope>NUCLEOTIDE SEQUENCE [LARGE SCALE GENOMIC DNA]</scope>
    <source>
        <tissue evidence="7">Roots</tissue>
    </source>
</reference>
<dbReference type="GO" id="GO:0043565">
    <property type="term" value="F:sequence-specific DNA binding"/>
    <property type="evidence" value="ECO:0007669"/>
    <property type="project" value="InterPro"/>
</dbReference>
<evidence type="ECO:0000256" key="5">
    <source>
        <dbReference type="ARBA" id="ARBA00023242"/>
    </source>
</evidence>
<sequence>MFPFVGFILSDPGACRSSLLTIQYPSQSGAEGPALELEIRGCGPSDGSIRTESNFDEVANLSSGGARYKLMSPARLSTSRPVCVRIPPGLSPTSFLESPVLFSNVKVEPSPTVGSFFKLQILQGSAISPSSMKTLNSISENKSDVIWQGYFQFSPSSGTILGSNLPAENDSEKLNPKEHLKYETLSTRFDQKGSEFLFGPESLSYDGYNWWKYGQKHVKGSEFPRSYYKCTHINCEVKKLFE</sequence>
<dbReference type="EMBL" id="JAXIOK010000005">
    <property type="protein sequence ID" value="KAK4771128.1"/>
    <property type="molecule type" value="Genomic_DNA"/>
</dbReference>
<accession>A0AAN7KVF5</accession>
<dbReference type="PROSITE" id="PS50811">
    <property type="entry name" value="WRKY"/>
    <property type="match status" value="1"/>
</dbReference>
<evidence type="ECO:0000256" key="1">
    <source>
        <dbReference type="ARBA" id="ARBA00004123"/>
    </source>
</evidence>
<keyword evidence="8" id="KW-1185">Reference proteome</keyword>
<evidence type="ECO:0000256" key="4">
    <source>
        <dbReference type="ARBA" id="ARBA00023163"/>
    </source>
</evidence>
<comment type="subcellular location">
    <subcellularLocation>
        <location evidence="1">Nucleus</location>
    </subcellularLocation>
</comment>
<dbReference type="PANTHER" id="PTHR31221">
    <property type="entry name" value="WRKY TRANSCRIPTION FACTOR PROTEIN 1-RELATED"/>
    <property type="match status" value="1"/>
</dbReference>
<dbReference type="InterPro" id="IPR044810">
    <property type="entry name" value="WRKY_plant"/>
</dbReference>
<organism evidence="7 8">
    <name type="scientific">Trapa incisa</name>
    <dbReference type="NCBI Taxonomy" id="236973"/>
    <lineage>
        <taxon>Eukaryota</taxon>
        <taxon>Viridiplantae</taxon>
        <taxon>Streptophyta</taxon>
        <taxon>Embryophyta</taxon>
        <taxon>Tracheophyta</taxon>
        <taxon>Spermatophyta</taxon>
        <taxon>Magnoliopsida</taxon>
        <taxon>eudicotyledons</taxon>
        <taxon>Gunneridae</taxon>
        <taxon>Pentapetalae</taxon>
        <taxon>rosids</taxon>
        <taxon>malvids</taxon>
        <taxon>Myrtales</taxon>
        <taxon>Lythraceae</taxon>
        <taxon>Trapa</taxon>
    </lineage>
</organism>
<dbReference type="GO" id="GO:0005634">
    <property type="term" value="C:nucleus"/>
    <property type="evidence" value="ECO:0007669"/>
    <property type="project" value="UniProtKB-SubCell"/>
</dbReference>
<dbReference type="Gene3D" id="2.20.25.80">
    <property type="entry name" value="WRKY domain"/>
    <property type="match status" value="1"/>
</dbReference>
<evidence type="ECO:0000256" key="2">
    <source>
        <dbReference type="ARBA" id="ARBA00023015"/>
    </source>
</evidence>
<dbReference type="GO" id="GO:0003700">
    <property type="term" value="F:DNA-binding transcription factor activity"/>
    <property type="evidence" value="ECO:0007669"/>
    <property type="project" value="InterPro"/>
</dbReference>
<dbReference type="Proteomes" id="UP001345219">
    <property type="component" value="Chromosome 24"/>
</dbReference>
<feature type="domain" description="WRKY" evidence="6">
    <location>
        <begin position="199"/>
        <end position="242"/>
    </location>
</feature>